<dbReference type="PANTHER" id="PTHR30250:SF26">
    <property type="entry name" value="PSMA PROTEIN"/>
    <property type="match status" value="1"/>
</dbReference>
<dbReference type="Proteomes" id="UP000283672">
    <property type="component" value="Unassembled WGS sequence"/>
</dbReference>
<comment type="subcellular location">
    <subcellularLocation>
        <location evidence="1">Cell membrane</location>
        <topology evidence="1">Multi-pass membrane protein</topology>
    </subcellularLocation>
</comment>
<name>A0AA92V8X9_9BACT</name>
<dbReference type="GO" id="GO:0005886">
    <property type="term" value="C:plasma membrane"/>
    <property type="evidence" value="ECO:0007669"/>
    <property type="project" value="UniProtKB-SubCell"/>
</dbReference>
<accession>A0AA92V8X9</accession>
<evidence type="ECO:0000313" key="7">
    <source>
        <dbReference type="EMBL" id="RHL35049.1"/>
    </source>
</evidence>
<comment type="caution">
    <text evidence="7">The sequence shown here is derived from an EMBL/GenBank/DDBJ whole genome shotgun (WGS) entry which is preliminary data.</text>
</comment>
<dbReference type="RefSeq" id="WP_118416834.1">
    <property type="nucleotide sequence ID" value="NZ_QROP01000038.1"/>
</dbReference>
<evidence type="ECO:0000256" key="2">
    <source>
        <dbReference type="ARBA" id="ARBA00022475"/>
    </source>
</evidence>
<sequence>MSNQTSDNNKRIAKNTLLLYFRMLFLMLIALYTSRVILNALGVEDFGIYNVVGGVVAIFSVISGSLSGAISRFITYELGKGCQNKLNKIFSASVTIQFLLSLIIVVLVESIGVWFLNAKMTIPETRMTAANWVLQFSIITFVINLISVPYNALIVAHEKMSAFAYISILEAVGKLAIAFLMMYSPIDRLVYYAILMCFVAVIVRLAYGYYCSKHFPESTYHFHWDKEILYKMFGFAGWNFIGAASGVLRDQGGNIVINIFGGPSVNAAKGIAGQVNSAVLGFVNNFTIALNPQITKSYASGDFDYMMTLIYKGARLSFYMLLFLSLPILANTHYILVLWLNMIPEHSVNFVQLTLIFAMCESISYPLITAMLATGNIKNYQLVVGGLQLLNLPISYILLKLGFIPETILVVAIVLSQLCLFARLIMLRRMINISFWQFTKRVYFNIIIVAILASIVPLFISFYVKETFGSFLLISIVAVLCSSLSIYFVGCTKEERYKINLHIIKIRHKIMHQ</sequence>
<feature type="transmembrane region" description="Helical" evidence="6">
    <location>
        <begin position="89"/>
        <end position="117"/>
    </location>
</feature>
<feature type="transmembrane region" description="Helical" evidence="6">
    <location>
        <begin position="394"/>
        <end position="421"/>
    </location>
</feature>
<organism evidence="7 8">
    <name type="scientific">Segatella copri</name>
    <dbReference type="NCBI Taxonomy" id="165179"/>
    <lineage>
        <taxon>Bacteria</taxon>
        <taxon>Pseudomonadati</taxon>
        <taxon>Bacteroidota</taxon>
        <taxon>Bacteroidia</taxon>
        <taxon>Bacteroidales</taxon>
        <taxon>Prevotellaceae</taxon>
        <taxon>Segatella</taxon>
    </lineage>
</organism>
<evidence type="ECO:0000256" key="1">
    <source>
        <dbReference type="ARBA" id="ARBA00004651"/>
    </source>
</evidence>
<evidence type="ECO:0000313" key="8">
    <source>
        <dbReference type="Proteomes" id="UP000283672"/>
    </source>
</evidence>
<dbReference type="InterPro" id="IPR050833">
    <property type="entry name" value="Poly_Biosynth_Transport"/>
</dbReference>
<feature type="transmembrane region" description="Helical" evidence="6">
    <location>
        <begin position="162"/>
        <end position="183"/>
    </location>
</feature>
<evidence type="ECO:0000256" key="3">
    <source>
        <dbReference type="ARBA" id="ARBA00022692"/>
    </source>
</evidence>
<protein>
    <submittedName>
        <fullName evidence="7">Lipopolysaccharide biosynthesis protein</fullName>
    </submittedName>
</protein>
<proteinExistence type="predicted"/>
<keyword evidence="5 6" id="KW-0472">Membrane</keyword>
<feature type="transmembrane region" description="Helical" evidence="6">
    <location>
        <begin position="470"/>
        <end position="489"/>
    </location>
</feature>
<dbReference type="EMBL" id="QROP01000038">
    <property type="protein sequence ID" value="RHL35049.1"/>
    <property type="molecule type" value="Genomic_DNA"/>
</dbReference>
<feature type="transmembrane region" description="Helical" evidence="6">
    <location>
        <begin position="12"/>
        <end position="34"/>
    </location>
</feature>
<reference evidence="7 8" key="1">
    <citation type="submission" date="2018-08" db="EMBL/GenBank/DDBJ databases">
        <title>A genome reference for cultivated species of the human gut microbiota.</title>
        <authorList>
            <person name="Zou Y."/>
            <person name="Xue W."/>
            <person name="Luo G."/>
        </authorList>
    </citation>
    <scope>NUCLEOTIDE SEQUENCE [LARGE SCALE GENOMIC DNA]</scope>
    <source>
        <strain evidence="7 8">AF38-11</strain>
    </source>
</reference>
<evidence type="ECO:0000256" key="5">
    <source>
        <dbReference type="ARBA" id="ARBA00023136"/>
    </source>
</evidence>
<gene>
    <name evidence="7" type="ORF">DW026_12195</name>
</gene>
<keyword evidence="2" id="KW-1003">Cell membrane</keyword>
<feature type="transmembrane region" description="Helical" evidence="6">
    <location>
        <begin position="189"/>
        <end position="207"/>
    </location>
</feature>
<evidence type="ECO:0000256" key="4">
    <source>
        <dbReference type="ARBA" id="ARBA00022989"/>
    </source>
</evidence>
<feature type="transmembrane region" description="Helical" evidence="6">
    <location>
        <begin position="316"/>
        <end position="341"/>
    </location>
</feature>
<dbReference type="PANTHER" id="PTHR30250">
    <property type="entry name" value="PST FAMILY PREDICTED COLANIC ACID TRANSPORTER"/>
    <property type="match status" value="1"/>
</dbReference>
<evidence type="ECO:0000256" key="6">
    <source>
        <dbReference type="SAM" id="Phobius"/>
    </source>
</evidence>
<feature type="transmembrane region" description="Helical" evidence="6">
    <location>
        <begin position="129"/>
        <end position="150"/>
    </location>
</feature>
<dbReference type="AlphaFoldDB" id="A0AA92V8X9"/>
<feature type="transmembrane region" description="Helical" evidence="6">
    <location>
        <begin position="353"/>
        <end position="374"/>
    </location>
</feature>
<feature type="transmembrane region" description="Helical" evidence="6">
    <location>
        <begin position="442"/>
        <end position="464"/>
    </location>
</feature>
<keyword evidence="3 6" id="KW-0812">Transmembrane</keyword>
<feature type="transmembrane region" description="Helical" evidence="6">
    <location>
        <begin position="46"/>
        <end position="68"/>
    </location>
</feature>
<keyword evidence="4 6" id="KW-1133">Transmembrane helix</keyword>